<evidence type="ECO:0000256" key="6">
    <source>
        <dbReference type="RuleBase" id="RU004168"/>
    </source>
</evidence>
<evidence type="ECO:0000313" key="10">
    <source>
        <dbReference type="Proteomes" id="UP001218170"/>
    </source>
</evidence>
<proteinExistence type="inferred from homology"/>
<name>A0ABT5SFQ2_9MICO</name>
<dbReference type="RefSeq" id="WP_274264050.1">
    <property type="nucleotide sequence ID" value="NZ_JAQZCI010000001.1"/>
</dbReference>
<protein>
    <recommendedName>
        <fullName evidence="3 5">acylphosphatase</fullName>
        <ecNumber evidence="2 5">3.6.1.7</ecNumber>
    </recommendedName>
</protein>
<dbReference type="Proteomes" id="UP001218170">
    <property type="component" value="Unassembled WGS sequence"/>
</dbReference>
<reference evidence="9 10" key="1">
    <citation type="submission" date="2023-02" db="EMBL/GenBank/DDBJ databases">
        <title>Study of novel species of the Microbacterium genus.</title>
        <authorList>
            <person name="Arroyo-Herrera I."/>
            <person name="Roman-Ponce B."/>
            <person name="Vasquez-Murrieta M.S."/>
        </authorList>
    </citation>
    <scope>NUCLEOTIDE SEQUENCE [LARGE SCALE GENOMIC DNA]</scope>
    <source>
        <strain evidence="9 10">NE1TT3</strain>
    </source>
</reference>
<evidence type="ECO:0000256" key="2">
    <source>
        <dbReference type="ARBA" id="ARBA00012150"/>
    </source>
</evidence>
<dbReference type="Gene3D" id="3.30.70.100">
    <property type="match status" value="1"/>
</dbReference>
<dbReference type="Pfam" id="PF00708">
    <property type="entry name" value="Acylphosphatase"/>
    <property type="match status" value="1"/>
</dbReference>
<evidence type="ECO:0000313" key="9">
    <source>
        <dbReference type="EMBL" id="MDD7961629.1"/>
    </source>
</evidence>
<keyword evidence="5" id="KW-0378">Hydrolase</keyword>
<comment type="catalytic activity">
    <reaction evidence="4 5">
        <text>an acyl phosphate + H2O = a carboxylate + phosphate + H(+)</text>
        <dbReference type="Rhea" id="RHEA:14965"/>
        <dbReference type="ChEBI" id="CHEBI:15377"/>
        <dbReference type="ChEBI" id="CHEBI:15378"/>
        <dbReference type="ChEBI" id="CHEBI:29067"/>
        <dbReference type="ChEBI" id="CHEBI:43474"/>
        <dbReference type="ChEBI" id="CHEBI:59918"/>
        <dbReference type="EC" id="3.6.1.7"/>
    </reaction>
</comment>
<accession>A0ABT5SFQ2</accession>
<dbReference type="PANTHER" id="PTHR47268:SF4">
    <property type="entry name" value="ACYLPHOSPHATASE"/>
    <property type="match status" value="1"/>
</dbReference>
<dbReference type="EC" id="3.6.1.7" evidence="2 5"/>
<feature type="region of interest" description="Disordered" evidence="7">
    <location>
        <begin position="64"/>
        <end position="93"/>
    </location>
</feature>
<dbReference type="PROSITE" id="PS51160">
    <property type="entry name" value="ACYLPHOSPHATASE_3"/>
    <property type="match status" value="1"/>
</dbReference>
<comment type="similarity">
    <text evidence="1 6">Belongs to the acylphosphatase family.</text>
</comment>
<dbReference type="PRINTS" id="PR00112">
    <property type="entry name" value="ACYLPHPHTASE"/>
</dbReference>
<comment type="caution">
    <text evidence="9">The sequence shown here is derived from an EMBL/GenBank/DDBJ whole genome shotgun (WGS) entry which is preliminary data.</text>
</comment>
<gene>
    <name evidence="9" type="ORF">PUW80_04615</name>
</gene>
<feature type="domain" description="Acylphosphatase-like" evidence="8">
    <location>
        <begin position="3"/>
        <end position="91"/>
    </location>
</feature>
<dbReference type="PANTHER" id="PTHR47268">
    <property type="entry name" value="ACYLPHOSPHATASE"/>
    <property type="match status" value="1"/>
</dbReference>
<sequence>MRSVHVIVDGRVQGVGYRYSLRAAAIDACVSGWVRNRADGSVEAVLEGPDAAVDEVLAWMTQGPPGAHVDRSRVTETETEPTGASAFEVRETA</sequence>
<evidence type="ECO:0000256" key="7">
    <source>
        <dbReference type="SAM" id="MobiDB-lite"/>
    </source>
</evidence>
<dbReference type="SUPFAM" id="SSF54975">
    <property type="entry name" value="Acylphosphatase/BLUF domain-like"/>
    <property type="match status" value="1"/>
</dbReference>
<evidence type="ECO:0000256" key="1">
    <source>
        <dbReference type="ARBA" id="ARBA00005614"/>
    </source>
</evidence>
<evidence type="ECO:0000256" key="4">
    <source>
        <dbReference type="ARBA" id="ARBA00047645"/>
    </source>
</evidence>
<dbReference type="EMBL" id="JAQZCI010000001">
    <property type="protein sequence ID" value="MDD7961629.1"/>
    <property type="molecule type" value="Genomic_DNA"/>
</dbReference>
<keyword evidence="10" id="KW-1185">Reference proteome</keyword>
<evidence type="ECO:0000256" key="3">
    <source>
        <dbReference type="ARBA" id="ARBA00015991"/>
    </source>
</evidence>
<dbReference type="InterPro" id="IPR017968">
    <property type="entry name" value="Acylphosphatase_CS"/>
</dbReference>
<evidence type="ECO:0000259" key="8">
    <source>
        <dbReference type="PROSITE" id="PS51160"/>
    </source>
</evidence>
<feature type="active site" evidence="5">
    <location>
        <position position="36"/>
    </location>
</feature>
<dbReference type="PROSITE" id="PS00151">
    <property type="entry name" value="ACYLPHOSPHATASE_2"/>
    <property type="match status" value="1"/>
</dbReference>
<dbReference type="InterPro" id="IPR020456">
    <property type="entry name" value="Acylphosphatase"/>
</dbReference>
<feature type="active site" evidence="5">
    <location>
        <position position="18"/>
    </location>
</feature>
<dbReference type="InterPro" id="IPR036046">
    <property type="entry name" value="Acylphosphatase-like_dom_sf"/>
</dbReference>
<dbReference type="InterPro" id="IPR001792">
    <property type="entry name" value="Acylphosphatase-like_dom"/>
</dbReference>
<organism evidence="9 10">
    <name type="scientific">Microbacterium thalli</name>
    <dbReference type="NCBI Taxonomy" id="3027921"/>
    <lineage>
        <taxon>Bacteria</taxon>
        <taxon>Bacillati</taxon>
        <taxon>Actinomycetota</taxon>
        <taxon>Actinomycetes</taxon>
        <taxon>Micrococcales</taxon>
        <taxon>Microbacteriaceae</taxon>
        <taxon>Microbacterium</taxon>
    </lineage>
</organism>
<evidence type="ECO:0000256" key="5">
    <source>
        <dbReference type="PROSITE-ProRule" id="PRU00520"/>
    </source>
</evidence>